<evidence type="ECO:0000313" key="2">
    <source>
        <dbReference type="EMBL" id="MCP9272260.1"/>
    </source>
</evidence>
<protein>
    <submittedName>
        <fullName evidence="2">STAS domain-containing protein</fullName>
    </submittedName>
</protein>
<keyword evidence="3" id="KW-1185">Reference proteome</keyword>
<dbReference type="Gene3D" id="3.30.750.24">
    <property type="entry name" value="STAS domain"/>
    <property type="match status" value="1"/>
</dbReference>
<gene>
    <name evidence="2" type="ORF">NM203_08685</name>
</gene>
<dbReference type="InterPro" id="IPR036513">
    <property type="entry name" value="STAS_dom_sf"/>
</dbReference>
<evidence type="ECO:0000259" key="1">
    <source>
        <dbReference type="Pfam" id="PF01740"/>
    </source>
</evidence>
<dbReference type="RefSeq" id="WP_255059441.1">
    <property type="nucleotide sequence ID" value="NZ_JANDBD010000003.1"/>
</dbReference>
<accession>A0ABT1LZB7</accession>
<reference evidence="2 3" key="1">
    <citation type="submission" date="2022-06" db="EMBL/GenBank/DDBJ databases">
        <title>Mycolicibacterium sp. CAU 1645 isolated from seawater.</title>
        <authorList>
            <person name="Kim W."/>
        </authorList>
    </citation>
    <scope>NUCLEOTIDE SEQUENCE [LARGE SCALE GENOMIC DNA]</scope>
    <source>
        <strain evidence="2 3">CAU 1645</strain>
    </source>
</reference>
<sequence>MTDNVHGFRYGNPAQACDLAQMSALCRQLATVVSISGVLDDTNVARATEYATRYVLCEKPFVLDLGDVEEFSDSAIALLYAIDDASFDEGVEWAVVASPAVLDAMRHYGNPADFHTVDSVPDALHHFADATAARRRLLPMLAKTA</sequence>
<dbReference type="Proteomes" id="UP001651690">
    <property type="component" value="Unassembled WGS sequence"/>
</dbReference>
<organism evidence="2 3">
    <name type="scientific">Mycolicibacterium arenosum</name>
    <dbReference type="NCBI Taxonomy" id="2952157"/>
    <lineage>
        <taxon>Bacteria</taxon>
        <taxon>Bacillati</taxon>
        <taxon>Actinomycetota</taxon>
        <taxon>Actinomycetes</taxon>
        <taxon>Mycobacteriales</taxon>
        <taxon>Mycobacteriaceae</taxon>
        <taxon>Mycolicibacterium</taxon>
    </lineage>
</organism>
<name>A0ABT1LZB7_9MYCO</name>
<comment type="caution">
    <text evidence="2">The sequence shown here is derived from an EMBL/GenBank/DDBJ whole genome shotgun (WGS) entry which is preliminary data.</text>
</comment>
<dbReference type="SUPFAM" id="SSF52091">
    <property type="entry name" value="SpoIIaa-like"/>
    <property type="match status" value="1"/>
</dbReference>
<feature type="domain" description="STAS" evidence="1">
    <location>
        <begin position="26"/>
        <end position="123"/>
    </location>
</feature>
<proteinExistence type="predicted"/>
<dbReference type="InterPro" id="IPR002645">
    <property type="entry name" value="STAS_dom"/>
</dbReference>
<dbReference type="EMBL" id="JANDBD010000003">
    <property type="protein sequence ID" value="MCP9272260.1"/>
    <property type="molecule type" value="Genomic_DNA"/>
</dbReference>
<dbReference type="Pfam" id="PF01740">
    <property type="entry name" value="STAS"/>
    <property type="match status" value="1"/>
</dbReference>
<evidence type="ECO:0000313" key="3">
    <source>
        <dbReference type="Proteomes" id="UP001651690"/>
    </source>
</evidence>